<evidence type="ECO:0000313" key="9">
    <source>
        <dbReference type="EMBL" id="MDN4480019.1"/>
    </source>
</evidence>
<keyword evidence="4 7" id="KW-0812">Transmembrane</keyword>
<keyword evidence="10" id="KW-1185">Reference proteome</keyword>
<evidence type="ECO:0000313" key="10">
    <source>
        <dbReference type="Proteomes" id="UP001172708"/>
    </source>
</evidence>
<feature type="transmembrane region" description="Helical" evidence="7">
    <location>
        <begin position="174"/>
        <end position="194"/>
    </location>
</feature>
<feature type="transmembrane region" description="Helical" evidence="7">
    <location>
        <begin position="373"/>
        <end position="391"/>
    </location>
</feature>
<name>A0ABT8GFH3_9MICO</name>
<feature type="domain" description="ABC transmembrane type-1" evidence="8">
    <location>
        <begin position="100"/>
        <end position="492"/>
    </location>
</feature>
<keyword evidence="3" id="KW-1003">Cell membrane</keyword>
<evidence type="ECO:0000256" key="1">
    <source>
        <dbReference type="ARBA" id="ARBA00004651"/>
    </source>
</evidence>
<sequence length="505" mass="54639">MTRFVLRRLAVSSVILLVGSLLMFVLTINAGDPLQDLRESTASNRDQLIESRIDNMGLDLPWYQRYGQWLSGAAGCIIGQCDLGTDRAGTDVIALLEQAAGATLRLVTISTFAAIIIGVIVGILTALRQYSGFDYAVTFLAFLFFSLPVFWAAVLLKEYGAIRYNDWIADPQISVIQAFVIGVVLAFIMQGVLGGRAKRRLLTAGTTGAFVVIALLAFTYIGWWRNPALGIGLVLIVSVAFAVGITALIAGIGNRRVLYSTLTTVAVGAVVFFAVAPLLDEPNWLMLIGLFISAIVVGLVIGRLWGGYSRGVSMALSAITAGFMAIMTAADRFVYAWAGFLDLKPRPISTIGSQTPNFGGDFWESALDLGTQLLLPTMLLTLISVATYSRYTRSSMLETLNQDYVRTARSKGLSERTVIVKHAFRNALIPITTIVAFDFAALISGAVITEAVFGWKGMGELFRSGLTHTDPAPVMAFFLVTAIAAIVMNLIADISYAFLDPRIRR</sequence>
<feature type="transmembrane region" description="Helical" evidence="7">
    <location>
        <begin position="106"/>
        <end position="126"/>
    </location>
</feature>
<evidence type="ECO:0000256" key="6">
    <source>
        <dbReference type="ARBA" id="ARBA00023136"/>
    </source>
</evidence>
<feature type="transmembrane region" description="Helical" evidence="7">
    <location>
        <begin position="427"/>
        <end position="455"/>
    </location>
</feature>
<dbReference type="Proteomes" id="UP001172708">
    <property type="component" value="Unassembled WGS sequence"/>
</dbReference>
<feature type="transmembrane region" description="Helical" evidence="7">
    <location>
        <begin position="257"/>
        <end position="278"/>
    </location>
</feature>
<evidence type="ECO:0000256" key="2">
    <source>
        <dbReference type="ARBA" id="ARBA00022448"/>
    </source>
</evidence>
<dbReference type="SUPFAM" id="SSF161098">
    <property type="entry name" value="MetI-like"/>
    <property type="match status" value="1"/>
</dbReference>
<comment type="caution">
    <text evidence="9">The sequence shown here is derived from an EMBL/GenBank/DDBJ whole genome shotgun (WGS) entry which is preliminary data.</text>
</comment>
<evidence type="ECO:0000259" key="8">
    <source>
        <dbReference type="PROSITE" id="PS50928"/>
    </source>
</evidence>
<feature type="transmembrane region" description="Helical" evidence="7">
    <location>
        <begin position="284"/>
        <end position="302"/>
    </location>
</feature>
<evidence type="ECO:0000256" key="4">
    <source>
        <dbReference type="ARBA" id="ARBA00022692"/>
    </source>
</evidence>
<feature type="transmembrane region" description="Helical" evidence="7">
    <location>
        <begin position="9"/>
        <end position="28"/>
    </location>
</feature>
<dbReference type="EMBL" id="JAUHQA010000001">
    <property type="protein sequence ID" value="MDN4480019.1"/>
    <property type="molecule type" value="Genomic_DNA"/>
</dbReference>
<feature type="transmembrane region" description="Helical" evidence="7">
    <location>
        <begin position="229"/>
        <end position="250"/>
    </location>
</feature>
<dbReference type="PANTHER" id="PTHR43163">
    <property type="entry name" value="DIPEPTIDE TRANSPORT SYSTEM PERMEASE PROTEIN DPPB-RELATED"/>
    <property type="match status" value="1"/>
</dbReference>
<gene>
    <name evidence="9" type="ORF">QQX02_03655</name>
</gene>
<comment type="similarity">
    <text evidence="7">Belongs to the binding-protein-dependent transport system permease family.</text>
</comment>
<dbReference type="PRINTS" id="PR00173">
    <property type="entry name" value="EDTRNSPORT"/>
</dbReference>
<feature type="transmembrane region" description="Helical" evidence="7">
    <location>
        <begin position="133"/>
        <end position="154"/>
    </location>
</feature>
<dbReference type="PROSITE" id="PS50928">
    <property type="entry name" value="ABC_TM1"/>
    <property type="match status" value="1"/>
</dbReference>
<dbReference type="PANTHER" id="PTHR43163:SF6">
    <property type="entry name" value="DIPEPTIDE TRANSPORT SYSTEM PERMEASE PROTEIN DPPB-RELATED"/>
    <property type="match status" value="1"/>
</dbReference>
<keyword evidence="6 7" id="KW-0472">Membrane</keyword>
<keyword evidence="2 7" id="KW-0813">Transport</keyword>
<keyword evidence="5 7" id="KW-1133">Transmembrane helix</keyword>
<dbReference type="InterPro" id="IPR035906">
    <property type="entry name" value="MetI-like_sf"/>
</dbReference>
<proteinExistence type="inferred from homology"/>
<organism evidence="9 10">
    <name type="scientific">Demequina muriae</name>
    <dbReference type="NCBI Taxonomy" id="3051664"/>
    <lineage>
        <taxon>Bacteria</taxon>
        <taxon>Bacillati</taxon>
        <taxon>Actinomycetota</taxon>
        <taxon>Actinomycetes</taxon>
        <taxon>Micrococcales</taxon>
        <taxon>Demequinaceae</taxon>
        <taxon>Demequina</taxon>
    </lineage>
</organism>
<reference evidence="9" key="1">
    <citation type="submission" date="2023-06" db="EMBL/GenBank/DDBJ databases">
        <title>Egi l300058.</title>
        <authorList>
            <person name="Gao L."/>
            <person name="Fang B.-Z."/>
            <person name="Li W.-J."/>
        </authorList>
    </citation>
    <scope>NUCLEOTIDE SEQUENCE</scope>
    <source>
        <strain evidence="9">EGI L300058</strain>
    </source>
</reference>
<evidence type="ECO:0000256" key="3">
    <source>
        <dbReference type="ARBA" id="ARBA00022475"/>
    </source>
</evidence>
<dbReference type="Pfam" id="PF00528">
    <property type="entry name" value="BPD_transp_1"/>
    <property type="match status" value="1"/>
</dbReference>
<feature type="transmembrane region" description="Helical" evidence="7">
    <location>
        <begin position="201"/>
        <end position="223"/>
    </location>
</feature>
<evidence type="ECO:0000256" key="7">
    <source>
        <dbReference type="RuleBase" id="RU363032"/>
    </source>
</evidence>
<evidence type="ECO:0000256" key="5">
    <source>
        <dbReference type="ARBA" id="ARBA00022989"/>
    </source>
</evidence>
<feature type="transmembrane region" description="Helical" evidence="7">
    <location>
        <begin position="314"/>
        <end position="338"/>
    </location>
</feature>
<dbReference type="Gene3D" id="1.10.3720.10">
    <property type="entry name" value="MetI-like"/>
    <property type="match status" value="2"/>
</dbReference>
<feature type="transmembrane region" description="Helical" evidence="7">
    <location>
        <begin position="475"/>
        <end position="499"/>
    </location>
</feature>
<accession>A0ABT8GFH3</accession>
<dbReference type="CDD" id="cd06261">
    <property type="entry name" value="TM_PBP2"/>
    <property type="match status" value="1"/>
</dbReference>
<comment type="subcellular location">
    <subcellularLocation>
        <location evidence="1 7">Cell membrane</location>
        <topology evidence="1 7">Multi-pass membrane protein</topology>
    </subcellularLocation>
</comment>
<dbReference type="InterPro" id="IPR000515">
    <property type="entry name" value="MetI-like"/>
</dbReference>
<dbReference type="RefSeq" id="WP_301141284.1">
    <property type="nucleotide sequence ID" value="NZ_JAUHQA010000001.1"/>
</dbReference>
<protein>
    <submittedName>
        <fullName evidence="9">ABC transporter permease</fullName>
    </submittedName>
</protein>